<evidence type="ECO:0000256" key="8">
    <source>
        <dbReference type="RuleBase" id="RU361177"/>
    </source>
</evidence>
<dbReference type="GO" id="GO:0050661">
    <property type="term" value="F:NADP binding"/>
    <property type="evidence" value="ECO:0007669"/>
    <property type="project" value="InterPro"/>
</dbReference>
<keyword evidence="5" id="KW-0521">NADP</keyword>
<reference evidence="9" key="2">
    <citation type="submission" date="2023-05" db="EMBL/GenBank/DDBJ databases">
        <authorList>
            <person name="Schelkunov M.I."/>
        </authorList>
    </citation>
    <scope>NUCLEOTIDE SEQUENCE</scope>
    <source>
        <strain evidence="9">Hsosn_3</strain>
        <tissue evidence="9">Leaf</tissue>
    </source>
</reference>
<protein>
    <recommendedName>
        <fullName evidence="8">Flavin-containing monooxygenase</fullName>
        <ecNumber evidence="8">1.-.-.-</ecNumber>
    </recommendedName>
</protein>
<evidence type="ECO:0000256" key="6">
    <source>
        <dbReference type="ARBA" id="ARBA00023002"/>
    </source>
</evidence>
<keyword evidence="10" id="KW-1185">Reference proteome</keyword>
<dbReference type="PRINTS" id="PR00370">
    <property type="entry name" value="FMOXYGENASE"/>
</dbReference>
<keyword evidence="4 8" id="KW-0274">FAD</keyword>
<evidence type="ECO:0000256" key="2">
    <source>
        <dbReference type="ARBA" id="ARBA00009183"/>
    </source>
</evidence>
<dbReference type="AlphaFoldDB" id="A0AAD8HDG2"/>
<evidence type="ECO:0000313" key="10">
    <source>
        <dbReference type="Proteomes" id="UP001237642"/>
    </source>
</evidence>
<evidence type="ECO:0000256" key="1">
    <source>
        <dbReference type="ARBA" id="ARBA00001974"/>
    </source>
</evidence>
<evidence type="ECO:0000256" key="7">
    <source>
        <dbReference type="ARBA" id="ARBA00023033"/>
    </source>
</evidence>
<dbReference type="EMBL" id="JAUIZM010000009">
    <property type="protein sequence ID" value="KAK1364541.1"/>
    <property type="molecule type" value="Genomic_DNA"/>
</dbReference>
<name>A0AAD8HDG2_9APIA</name>
<dbReference type="Gene3D" id="3.50.50.60">
    <property type="entry name" value="FAD/NAD(P)-binding domain"/>
    <property type="match status" value="2"/>
</dbReference>
<comment type="caution">
    <text evidence="9">The sequence shown here is derived from an EMBL/GenBank/DDBJ whole genome shotgun (WGS) entry which is preliminary data.</text>
</comment>
<dbReference type="EC" id="1.-.-.-" evidence="8"/>
<comment type="cofactor">
    <cofactor evidence="1 8">
        <name>FAD</name>
        <dbReference type="ChEBI" id="CHEBI:57692"/>
    </cofactor>
</comment>
<dbReference type="InterPro" id="IPR050346">
    <property type="entry name" value="FMO-like"/>
</dbReference>
<proteinExistence type="inferred from homology"/>
<accession>A0AAD8HDG2</accession>
<dbReference type="InterPro" id="IPR000960">
    <property type="entry name" value="Flavin_mOase"/>
</dbReference>
<sequence>MTIDVIFKEEIFPFLISDQNKEGKKKNLENFNCEIISVEEDDQPLCDDHAMMEEQQEEAELLHDESLEGNSEVFTEETSQMYETLTGNEEIHEPIVVEIPTEQQHEGRRSTRRSSIPEKFKDFVYKIPGKEGSTNMVKKMGLSESDTNWGTCAYSGRSLTGYCIFLVVGAGVAGLIAARELKRSGHKVTIFEKSGQIGGTWAYDLRTESDPLSLDPNREIIHGSLYSSLRTNHPRHLMSFSDYPFAKSFGDPRNFPGHEEVLKFLNEFWVEFGLTELTRLGTEVVRVEPVGDSGYGEWIVESRRGELSEVDVFEGVVVCNGHHTVPRVAAVKGLDKWTGKQIHSHNYRVPEPFQNQIVVMIGAGPSAYDISKEIAVVAKEVHLSSRTSTTVGFYKLVNLSNVRQHAEIDYVDESGRVAFVDGSSVYADIIFHCTGYKFSFPFLKTNGIVNVDDNRVGPLYKHVFSPKIGSRLSFVGIPYSTTLLPMMELQSKWISCVLSGKVLLPSEETMLADIDEHYRSMEEREIPKHNTHSLGTTGFQYLDWLANEVRVQPVEERFKYMYKQLFAVFFSSEGDQFREWDVDSWVNENHLKLLFEDTEI</sequence>
<keyword evidence="3 8" id="KW-0285">Flavoprotein</keyword>
<dbReference type="Proteomes" id="UP001237642">
    <property type="component" value="Unassembled WGS sequence"/>
</dbReference>
<keyword evidence="6 8" id="KW-0560">Oxidoreductase</keyword>
<dbReference type="InterPro" id="IPR020946">
    <property type="entry name" value="Flavin_mOase-like"/>
</dbReference>
<dbReference type="GO" id="GO:0050660">
    <property type="term" value="F:flavin adenine dinucleotide binding"/>
    <property type="evidence" value="ECO:0007669"/>
    <property type="project" value="InterPro"/>
</dbReference>
<dbReference type="PANTHER" id="PTHR23023">
    <property type="entry name" value="DIMETHYLANILINE MONOOXYGENASE"/>
    <property type="match status" value="1"/>
</dbReference>
<evidence type="ECO:0000313" key="9">
    <source>
        <dbReference type="EMBL" id="KAK1364541.1"/>
    </source>
</evidence>
<organism evidence="9 10">
    <name type="scientific">Heracleum sosnowskyi</name>
    <dbReference type="NCBI Taxonomy" id="360622"/>
    <lineage>
        <taxon>Eukaryota</taxon>
        <taxon>Viridiplantae</taxon>
        <taxon>Streptophyta</taxon>
        <taxon>Embryophyta</taxon>
        <taxon>Tracheophyta</taxon>
        <taxon>Spermatophyta</taxon>
        <taxon>Magnoliopsida</taxon>
        <taxon>eudicotyledons</taxon>
        <taxon>Gunneridae</taxon>
        <taxon>Pentapetalae</taxon>
        <taxon>asterids</taxon>
        <taxon>campanulids</taxon>
        <taxon>Apiales</taxon>
        <taxon>Apiaceae</taxon>
        <taxon>Apioideae</taxon>
        <taxon>apioid superclade</taxon>
        <taxon>Tordylieae</taxon>
        <taxon>Tordyliinae</taxon>
        <taxon>Heracleum</taxon>
    </lineage>
</organism>
<comment type="similarity">
    <text evidence="2 8">Belongs to the FMO family.</text>
</comment>
<dbReference type="FunFam" id="3.50.50.60:FF:000138">
    <property type="entry name" value="Flavin-containing monooxygenase"/>
    <property type="match status" value="1"/>
</dbReference>
<dbReference type="GO" id="GO:0004499">
    <property type="term" value="F:N,N-dimethylaniline monooxygenase activity"/>
    <property type="evidence" value="ECO:0007669"/>
    <property type="project" value="InterPro"/>
</dbReference>
<dbReference type="InterPro" id="IPR036188">
    <property type="entry name" value="FAD/NAD-bd_sf"/>
</dbReference>
<evidence type="ECO:0000256" key="3">
    <source>
        <dbReference type="ARBA" id="ARBA00022630"/>
    </source>
</evidence>
<dbReference type="Pfam" id="PF00743">
    <property type="entry name" value="FMO-like"/>
    <property type="match status" value="2"/>
</dbReference>
<evidence type="ECO:0000256" key="5">
    <source>
        <dbReference type="ARBA" id="ARBA00022857"/>
    </source>
</evidence>
<dbReference type="SUPFAM" id="SSF51905">
    <property type="entry name" value="FAD/NAD(P)-binding domain"/>
    <property type="match status" value="2"/>
</dbReference>
<keyword evidence="7 8" id="KW-0503">Monooxygenase</keyword>
<evidence type="ECO:0000256" key="4">
    <source>
        <dbReference type="ARBA" id="ARBA00022827"/>
    </source>
</evidence>
<reference evidence="9" key="1">
    <citation type="submission" date="2023-02" db="EMBL/GenBank/DDBJ databases">
        <title>Genome of toxic invasive species Heracleum sosnowskyi carries increased number of genes despite the absence of recent whole-genome duplications.</title>
        <authorList>
            <person name="Schelkunov M."/>
            <person name="Shtratnikova V."/>
            <person name="Makarenko M."/>
            <person name="Klepikova A."/>
            <person name="Omelchenko D."/>
            <person name="Novikova G."/>
            <person name="Obukhova E."/>
            <person name="Bogdanov V."/>
            <person name="Penin A."/>
            <person name="Logacheva M."/>
        </authorList>
    </citation>
    <scope>NUCLEOTIDE SEQUENCE</scope>
    <source>
        <strain evidence="9">Hsosn_3</strain>
        <tissue evidence="9">Leaf</tissue>
    </source>
</reference>
<gene>
    <name evidence="9" type="ORF">POM88_040102</name>
</gene>